<dbReference type="OrthoDB" id="2896980at2759"/>
<dbReference type="AlphaFoldDB" id="A0A194XGV1"/>
<dbReference type="Proteomes" id="UP000070700">
    <property type="component" value="Unassembled WGS sequence"/>
</dbReference>
<accession>A0A194XGV1</accession>
<organism evidence="1 2">
    <name type="scientific">Mollisia scopiformis</name>
    <name type="common">Conifer needle endophyte fungus</name>
    <name type="synonym">Phialocephala scopiformis</name>
    <dbReference type="NCBI Taxonomy" id="149040"/>
    <lineage>
        <taxon>Eukaryota</taxon>
        <taxon>Fungi</taxon>
        <taxon>Dikarya</taxon>
        <taxon>Ascomycota</taxon>
        <taxon>Pezizomycotina</taxon>
        <taxon>Leotiomycetes</taxon>
        <taxon>Helotiales</taxon>
        <taxon>Mollisiaceae</taxon>
        <taxon>Mollisia</taxon>
    </lineage>
</organism>
<evidence type="ECO:0000313" key="1">
    <source>
        <dbReference type="EMBL" id="KUJ19425.1"/>
    </source>
</evidence>
<dbReference type="EMBL" id="KQ947411">
    <property type="protein sequence ID" value="KUJ19425.1"/>
    <property type="molecule type" value="Genomic_DNA"/>
</dbReference>
<reference evidence="1 2" key="1">
    <citation type="submission" date="2015-10" db="EMBL/GenBank/DDBJ databases">
        <title>Full genome of DAOMC 229536 Phialocephala scopiformis, a fungal endophyte of spruce producing the potent anti-insectan compound rugulosin.</title>
        <authorList>
            <consortium name="DOE Joint Genome Institute"/>
            <person name="Walker A.K."/>
            <person name="Frasz S.L."/>
            <person name="Seifert K.A."/>
            <person name="Miller J.D."/>
            <person name="Mondo S.J."/>
            <person name="Labutti K."/>
            <person name="Lipzen A."/>
            <person name="Dockter R."/>
            <person name="Kennedy M."/>
            <person name="Grigoriev I.V."/>
            <person name="Spatafora J.W."/>
        </authorList>
    </citation>
    <scope>NUCLEOTIDE SEQUENCE [LARGE SCALE GENOMIC DNA]</scope>
    <source>
        <strain evidence="1 2">CBS 120377</strain>
    </source>
</reference>
<sequence>MVNKNERPDVSTGQGGNYTIATDPPKVWVPLEFDDNISKAHQFVEDVKEKLDNVSALEDPGLTVIDNNSSEQDVIKLFNLFIMYPVEIALLQIELPEHFKLKIRCEVHPDKGRAVRVDIILEACSTSSSLGIKTLAIMEMKNFGVITDEMGRIMDCCSFLGCLSSQDVMCFLGSIFRIDEQAGQPVSI</sequence>
<evidence type="ECO:0000313" key="2">
    <source>
        <dbReference type="Proteomes" id="UP000070700"/>
    </source>
</evidence>
<gene>
    <name evidence="1" type="ORF">LY89DRAFT_773875</name>
</gene>
<name>A0A194XGV1_MOLSC</name>
<dbReference type="RefSeq" id="XP_018073780.1">
    <property type="nucleotide sequence ID" value="XM_018221949.1"/>
</dbReference>
<dbReference type="InParanoid" id="A0A194XGV1"/>
<dbReference type="KEGG" id="psco:LY89DRAFT_773875"/>
<proteinExistence type="predicted"/>
<protein>
    <submittedName>
        <fullName evidence="1">Uncharacterized protein</fullName>
    </submittedName>
</protein>
<dbReference type="GeneID" id="28831675"/>
<keyword evidence="2" id="KW-1185">Reference proteome</keyword>